<dbReference type="RefSeq" id="WP_004807557.1">
    <property type="nucleotide sequence ID" value="NZ_CP116394.1"/>
</dbReference>
<dbReference type="InterPro" id="IPR018076">
    <property type="entry name" value="T2SS_GspF_dom"/>
</dbReference>
<dbReference type="EMBL" id="CP116394">
    <property type="protein sequence ID" value="WCE45526.1"/>
    <property type="molecule type" value="Genomic_DNA"/>
</dbReference>
<protein>
    <submittedName>
        <fullName evidence="8">Type II secretion system F family protein</fullName>
    </submittedName>
</protein>
<keyword evidence="2" id="KW-1003">Cell membrane</keyword>
<evidence type="ECO:0000313" key="8">
    <source>
        <dbReference type="EMBL" id="WCE45526.1"/>
    </source>
</evidence>
<organism evidence="8 9">
    <name type="scientific">Winkia neuii subsp. anitrata</name>
    <dbReference type="NCBI Taxonomy" id="29318"/>
    <lineage>
        <taxon>Bacteria</taxon>
        <taxon>Bacillati</taxon>
        <taxon>Actinomycetota</taxon>
        <taxon>Actinomycetes</taxon>
        <taxon>Actinomycetales</taxon>
        <taxon>Actinomycetaceae</taxon>
        <taxon>Winkia</taxon>
    </lineage>
</organism>
<evidence type="ECO:0000259" key="7">
    <source>
        <dbReference type="Pfam" id="PF00482"/>
    </source>
</evidence>
<gene>
    <name evidence="8" type="ORF">PIG85_07665</name>
</gene>
<dbReference type="Pfam" id="PF00482">
    <property type="entry name" value="T2SSF"/>
    <property type="match status" value="1"/>
</dbReference>
<feature type="transmembrane region" description="Helical" evidence="6">
    <location>
        <begin position="265"/>
        <end position="285"/>
    </location>
</feature>
<dbReference type="GO" id="GO:0005886">
    <property type="term" value="C:plasma membrane"/>
    <property type="evidence" value="ECO:0007669"/>
    <property type="project" value="UniProtKB-SubCell"/>
</dbReference>
<sequence length="294" mass="31038">MSSGVAVGIAFALGTICLWWWYEAGRATLMSRVSAYLSPSKKNASFLTQLLYAAGEWAKSLLNSAGSTNQSVTRRLRQLGGRQTLASFRRSQGLWAGCGAALGMGVAIAAVTLRRVPIPFSILFIALGAIGGGLARDRYLTSQAKNYQRLLNMQLPDAAELLALAVGAGEGLAAALERVAASASGIVGQEFGRATRAVKAGLPMSRALSQISAANDSQPLSRLVDATITAVERGTPLAPVLRAQAADCRAQSRKMLLEEGGKREIAMLLPVVFVILPQVVLFALYPGLLALRLE</sequence>
<evidence type="ECO:0000256" key="5">
    <source>
        <dbReference type="ARBA" id="ARBA00023136"/>
    </source>
</evidence>
<keyword evidence="5 6" id="KW-0472">Membrane</keyword>
<comment type="subcellular location">
    <subcellularLocation>
        <location evidence="1">Cell membrane</location>
        <topology evidence="1">Multi-pass membrane protein</topology>
    </subcellularLocation>
</comment>
<feature type="domain" description="Type II secretion system protein GspF" evidence="7">
    <location>
        <begin position="159"/>
        <end position="282"/>
    </location>
</feature>
<feature type="transmembrane region" description="Helical" evidence="6">
    <location>
        <begin position="93"/>
        <end position="112"/>
    </location>
</feature>
<keyword evidence="3 6" id="KW-0812">Transmembrane</keyword>
<dbReference type="Proteomes" id="UP001211044">
    <property type="component" value="Chromosome"/>
</dbReference>
<dbReference type="PANTHER" id="PTHR35007">
    <property type="entry name" value="INTEGRAL MEMBRANE PROTEIN-RELATED"/>
    <property type="match status" value="1"/>
</dbReference>
<evidence type="ECO:0000256" key="4">
    <source>
        <dbReference type="ARBA" id="ARBA00022989"/>
    </source>
</evidence>
<feature type="transmembrane region" description="Helical" evidence="6">
    <location>
        <begin position="118"/>
        <end position="135"/>
    </location>
</feature>
<feature type="transmembrane region" description="Helical" evidence="6">
    <location>
        <begin position="6"/>
        <end position="22"/>
    </location>
</feature>
<name>A0AB38XMD2_9ACTO</name>
<evidence type="ECO:0000256" key="6">
    <source>
        <dbReference type="SAM" id="Phobius"/>
    </source>
</evidence>
<proteinExistence type="predicted"/>
<dbReference type="AlphaFoldDB" id="A0AB38XMD2"/>
<reference evidence="8" key="1">
    <citation type="submission" date="2023-01" db="EMBL/GenBank/DDBJ databases">
        <title>Comparative Genomic Analysis of the Clinically-Derived Winkia Strain NY0527 Provides Evidence into the Taxonomic Reassignment of Winkia neuii and Characterizes Their Virulence Traits.</title>
        <authorList>
            <person name="Cai X."/>
            <person name="Peng Y."/>
            <person name="Li M."/>
            <person name="Qiu Y."/>
            <person name="Wang Y."/>
            <person name="Xu L."/>
            <person name="Hou Q."/>
        </authorList>
    </citation>
    <scope>NUCLEOTIDE SEQUENCE</scope>
    <source>
        <strain evidence="8">NY0527</strain>
    </source>
</reference>
<dbReference type="PANTHER" id="PTHR35007:SF4">
    <property type="entry name" value="CONSERVED TRANSMEMBRANE PROTEIN-RELATED"/>
    <property type="match status" value="1"/>
</dbReference>
<evidence type="ECO:0000256" key="3">
    <source>
        <dbReference type="ARBA" id="ARBA00022692"/>
    </source>
</evidence>
<keyword evidence="4 6" id="KW-1133">Transmembrane helix</keyword>
<evidence type="ECO:0000256" key="1">
    <source>
        <dbReference type="ARBA" id="ARBA00004651"/>
    </source>
</evidence>
<evidence type="ECO:0000313" key="9">
    <source>
        <dbReference type="Proteomes" id="UP001211044"/>
    </source>
</evidence>
<evidence type="ECO:0000256" key="2">
    <source>
        <dbReference type="ARBA" id="ARBA00022475"/>
    </source>
</evidence>
<dbReference type="KEGG" id="wne:PIG85_07665"/>
<accession>A0AB38XMD2</accession>